<dbReference type="Gene3D" id="1.10.357.10">
    <property type="entry name" value="Tetracycline Repressor, domain 2"/>
    <property type="match status" value="1"/>
</dbReference>
<protein>
    <submittedName>
        <fullName evidence="6">AcrR family transcriptional regulator</fullName>
    </submittedName>
</protein>
<reference evidence="6 7" key="1">
    <citation type="submission" date="2020-08" db="EMBL/GenBank/DDBJ databases">
        <title>Genomic Encyclopedia of Type Strains, Phase III (KMG-III): the genomes of soil and plant-associated and newly described type strains.</title>
        <authorList>
            <person name="Whitman W."/>
        </authorList>
    </citation>
    <scope>NUCLEOTIDE SEQUENCE [LARGE SCALE GENOMIC DNA]</scope>
    <source>
        <strain evidence="6 7">CECT 8640</strain>
    </source>
</reference>
<dbReference type="EMBL" id="JACHJN010000004">
    <property type="protein sequence ID" value="MBB5956530.1"/>
    <property type="molecule type" value="Genomic_DNA"/>
</dbReference>
<evidence type="ECO:0000256" key="3">
    <source>
        <dbReference type="ARBA" id="ARBA00023163"/>
    </source>
</evidence>
<evidence type="ECO:0000259" key="5">
    <source>
        <dbReference type="PROSITE" id="PS50977"/>
    </source>
</evidence>
<dbReference type="PANTHER" id="PTHR30055:SF234">
    <property type="entry name" value="HTH-TYPE TRANSCRIPTIONAL REGULATOR BETI"/>
    <property type="match status" value="1"/>
</dbReference>
<dbReference type="InterPro" id="IPR050109">
    <property type="entry name" value="HTH-type_TetR-like_transc_reg"/>
</dbReference>
<evidence type="ECO:0000256" key="4">
    <source>
        <dbReference type="PROSITE-ProRule" id="PRU00335"/>
    </source>
</evidence>
<dbReference type="Pfam" id="PF18556">
    <property type="entry name" value="TetR_C_35"/>
    <property type="match status" value="1"/>
</dbReference>
<name>A0A841CHR5_9PSEU</name>
<dbReference type="InterPro" id="IPR001647">
    <property type="entry name" value="HTH_TetR"/>
</dbReference>
<dbReference type="SUPFAM" id="SSF46689">
    <property type="entry name" value="Homeodomain-like"/>
    <property type="match status" value="1"/>
</dbReference>
<dbReference type="RefSeq" id="WP_184691312.1">
    <property type="nucleotide sequence ID" value="NZ_JACHJN010000004.1"/>
</dbReference>
<feature type="DNA-binding region" description="H-T-H motif" evidence="4">
    <location>
        <begin position="25"/>
        <end position="44"/>
    </location>
</feature>
<keyword evidence="1" id="KW-0805">Transcription regulation</keyword>
<keyword evidence="2 4" id="KW-0238">DNA-binding</keyword>
<gene>
    <name evidence="6" type="ORF">FHS29_003116</name>
</gene>
<evidence type="ECO:0000256" key="2">
    <source>
        <dbReference type="ARBA" id="ARBA00023125"/>
    </source>
</evidence>
<dbReference type="InterPro" id="IPR040611">
    <property type="entry name" value="AlkX_C"/>
</dbReference>
<feature type="domain" description="HTH tetR-type" evidence="5">
    <location>
        <begin position="2"/>
        <end position="62"/>
    </location>
</feature>
<organism evidence="6 7">
    <name type="scientific">Saccharothrix tamanrassetensis</name>
    <dbReference type="NCBI Taxonomy" id="1051531"/>
    <lineage>
        <taxon>Bacteria</taxon>
        <taxon>Bacillati</taxon>
        <taxon>Actinomycetota</taxon>
        <taxon>Actinomycetes</taxon>
        <taxon>Pseudonocardiales</taxon>
        <taxon>Pseudonocardiaceae</taxon>
        <taxon>Saccharothrix</taxon>
    </lineage>
</organism>
<dbReference type="GO" id="GO:0003700">
    <property type="term" value="F:DNA-binding transcription factor activity"/>
    <property type="evidence" value="ECO:0007669"/>
    <property type="project" value="TreeGrafter"/>
</dbReference>
<dbReference type="AlphaFoldDB" id="A0A841CHR5"/>
<accession>A0A841CHR5</accession>
<sequence>MTDLTRALLSAAADLLAAHGFRRLRMSDVATRAGVSRQTVYNEFGNKERIVQAVAQYKTEEFLDGVRERLAGTPDRLGAVRAAVEFVFDMASRDPLTNSVLSGTHAEDMLPLVTTRGHPVLTAGTAVFLEHVRLHWPSLPAEQAELIAETVVRIIISHLLTPRHDGVHAVVTVTTALLT</sequence>
<dbReference type="PRINTS" id="PR00455">
    <property type="entry name" value="HTHTETR"/>
</dbReference>
<dbReference type="InterPro" id="IPR009057">
    <property type="entry name" value="Homeodomain-like_sf"/>
</dbReference>
<evidence type="ECO:0000313" key="6">
    <source>
        <dbReference type="EMBL" id="MBB5956530.1"/>
    </source>
</evidence>
<dbReference type="GO" id="GO:0000976">
    <property type="term" value="F:transcription cis-regulatory region binding"/>
    <property type="evidence" value="ECO:0007669"/>
    <property type="project" value="TreeGrafter"/>
</dbReference>
<keyword evidence="7" id="KW-1185">Reference proteome</keyword>
<keyword evidence="3" id="KW-0804">Transcription</keyword>
<proteinExistence type="predicted"/>
<dbReference type="Proteomes" id="UP000547510">
    <property type="component" value="Unassembled WGS sequence"/>
</dbReference>
<dbReference type="PANTHER" id="PTHR30055">
    <property type="entry name" value="HTH-TYPE TRANSCRIPTIONAL REGULATOR RUTR"/>
    <property type="match status" value="1"/>
</dbReference>
<evidence type="ECO:0000313" key="7">
    <source>
        <dbReference type="Proteomes" id="UP000547510"/>
    </source>
</evidence>
<comment type="caution">
    <text evidence="6">The sequence shown here is derived from an EMBL/GenBank/DDBJ whole genome shotgun (WGS) entry which is preliminary data.</text>
</comment>
<dbReference type="Pfam" id="PF00440">
    <property type="entry name" value="TetR_N"/>
    <property type="match status" value="1"/>
</dbReference>
<dbReference type="PROSITE" id="PS50977">
    <property type="entry name" value="HTH_TETR_2"/>
    <property type="match status" value="1"/>
</dbReference>
<evidence type="ECO:0000256" key="1">
    <source>
        <dbReference type="ARBA" id="ARBA00023015"/>
    </source>
</evidence>